<evidence type="ECO:0000313" key="3">
    <source>
        <dbReference type="EMBL" id="AEC02183.1"/>
    </source>
</evidence>
<dbReference type="SMART" id="SM00899">
    <property type="entry name" value="FeoA"/>
    <property type="match status" value="1"/>
</dbReference>
<organism evidence="3 4">
    <name type="scientific">Parasphaerochaeta coccoides (strain ATCC BAA-1237 / DSM 17374 / SPN1)</name>
    <name type="common">Sphaerochaeta coccoides</name>
    <dbReference type="NCBI Taxonomy" id="760011"/>
    <lineage>
        <taxon>Bacteria</taxon>
        <taxon>Pseudomonadati</taxon>
        <taxon>Spirochaetota</taxon>
        <taxon>Spirochaetia</taxon>
        <taxon>Spirochaetales</taxon>
        <taxon>Sphaerochaetaceae</taxon>
        <taxon>Parasphaerochaeta</taxon>
    </lineage>
</organism>
<dbReference type="SUPFAM" id="SSF50037">
    <property type="entry name" value="C-terminal domain of transcriptional repressors"/>
    <property type="match status" value="1"/>
</dbReference>
<accession>F4GIP9</accession>
<evidence type="ECO:0000256" key="1">
    <source>
        <dbReference type="ARBA" id="ARBA00023004"/>
    </source>
</evidence>
<dbReference type="OrthoDB" id="5984at2"/>
<evidence type="ECO:0000313" key="4">
    <source>
        <dbReference type="Proteomes" id="UP000007939"/>
    </source>
</evidence>
<dbReference type="GO" id="GO:0046914">
    <property type="term" value="F:transition metal ion binding"/>
    <property type="evidence" value="ECO:0007669"/>
    <property type="project" value="InterPro"/>
</dbReference>
<evidence type="ECO:0000259" key="2">
    <source>
        <dbReference type="SMART" id="SM00899"/>
    </source>
</evidence>
<dbReference type="eggNOG" id="COG1918">
    <property type="taxonomic scope" value="Bacteria"/>
</dbReference>
<dbReference type="InterPro" id="IPR007167">
    <property type="entry name" value="Fe-transptr_FeoA-like"/>
</dbReference>
<sequence length="70" mass="7608">MPLIFAEKGKSCFITDIQGRDKTKTFLSSLGFIPGNEVMVVSEVSGNLIVMVQGSRLAVDRNLATRIHVA</sequence>
<proteinExistence type="predicted"/>
<dbReference type="STRING" id="760011.Spico_0959"/>
<dbReference type="Proteomes" id="UP000007939">
    <property type="component" value="Chromosome"/>
</dbReference>
<dbReference type="AlphaFoldDB" id="F4GIP9"/>
<name>F4GIP9_PARC1</name>
<dbReference type="InterPro" id="IPR053184">
    <property type="entry name" value="FeoA-like"/>
</dbReference>
<dbReference type="Pfam" id="PF04023">
    <property type="entry name" value="FeoA"/>
    <property type="match status" value="1"/>
</dbReference>
<keyword evidence="4" id="KW-1185">Reference proteome</keyword>
<keyword evidence="1" id="KW-0408">Iron</keyword>
<dbReference type="RefSeq" id="WP_013739578.1">
    <property type="nucleotide sequence ID" value="NC_015436.1"/>
</dbReference>
<reference evidence="3 4" key="2">
    <citation type="journal article" date="2012" name="Stand. Genomic Sci.">
        <title>Complete genome sequence of the termite hindgut bacterium Spirochaeta coccoides type strain (SPN1(T)), reclassification in the genus Sphaerochaeta as Sphaerochaeta coccoides comb. nov. and emendations of the family Spirochaetaceae and the genus Sphaerochaeta.</title>
        <authorList>
            <person name="Abt B."/>
            <person name="Han C."/>
            <person name="Scheuner C."/>
            <person name="Lu M."/>
            <person name="Lapidus A."/>
            <person name="Nolan M."/>
            <person name="Lucas S."/>
            <person name="Hammon N."/>
            <person name="Deshpande S."/>
            <person name="Cheng J.F."/>
            <person name="Tapia R."/>
            <person name="Goodwin L.A."/>
            <person name="Pitluck S."/>
            <person name="Liolios K."/>
            <person name="Pagani I."/>
            <person name="Ivanova N."/>
            <person name="Mavromatis K."/>
            <person name="Mikhailova N."/>
            <person name="Huntemann M."/>
            <person name="Pati A."/>
            <person name="Chen A."/>
            <person name="Palaniappan K."/>
            <person name="Land M."/>
            <person name="Hauser L."/>
            <person name="Brambilla E.M."/>
            <person name="Rohde M."/>
            <person name="Spring S."/>
            <person name="Gronow S."/>
            <person name="Goker M."/>
            <person name="Woyke T."/>
            <person name="Bristow J."/>
            <person name="Eisen J.A."/>
            <person name="Markowitz V."/>
            <person name="Hugenholtz P."/>
            <person name="Kyrpides N.C."/>
            <person name="Klenk H.P."/>
            <person name="Detter J.C."/>
        </authorList>
    </citation>
    <scope>NUCLEOTIDE SEQUENCE [LARGE SCALE GENOMIC DNA]</scope>
    <source>
        <strain evidence="4">ATCC BAA-1237 / DSM 17374 / SPN1</strain>
    </source>
</reference>
<dbReference type="InterPro" id="IPR008988">
    <property type="entry name" value="Transcriptional_repressor_C"/>
</dbReference>
<dbReference type="PANTHER" id="PTHR43151:SF1">
    <property type="entry name" value="SSR2333 PROTEIN"/>
    <property type="match status" value="1"/>
</dbReference>
<feature type="domain" description="Ferrous iron transporter FeoA-like" evidence="2">
    <location>
        <begin position="1"/>
        <end position="70"/>
    </location>
</feature>
<dbReference type="Gene3D" id="2.30.30.90">
    <property type="match status" value="1"/>
</dbReference>
<dbReference type="EMBL" id="CP002659">
    <property type="protein sequence ID" value="AEC02183.1"/>
    <property type="molecule type" value="Genomic_DNA"/>
</dbReference>
<protein>
    <submittedName>
        <fullName evidence="3">FeoA family protein</fullName>
    </submittedName>
</protein>
<dbReference type="PANTHER" id="PTHR43151">
    <property type="entry name" value="FEOA FAMILY PROTEIN"/>
    <property type="match status" value="1"/>
</dbReference>
<dbReference type="KEGG" id="scc:Spico_0959"/>
<reference evidence="4" key="1">
    <citation type="submission" date="2011-04" db="EMBL/GenBank/DDBJ databases">
        <title>The complete genome of Spirochaeta coccoides DSM 17374.</title>
        <authorList>
            <person name="Lucas S."/>
            <person name="Copeland A."/>
            <person name="Lapidus A."/>
            <person name="Bruce D."/>
            <person name="Goodwin L."/>
            <person name="Pitluck S."/>
            <person name="Peters L."/>
            <person name="Kyrpides N."/>
            <person name="Mavromatis K."/>
            <person name="Pagani I."/>
            <person name="Ivanova N."/>
            <person name="Ovchinnikova G."/>
            <person name="Lu M."/>
            <person name="Detter J.C."/>
            <person name="Tapia R."/>
            <person name="Han C."/>
            <person name="Land M."/>
            <person name="Hauser L."/>
            <person name="Markowitz V."/>
            <person name="Cheng J.-F."/>
            <person name="Hugenholtz P."/>
            <person name="Woyke T."/>
            <person name="Wu D."/>
            <person name="Spring S."/>
            <person name="Schroeder M."/>
            <person name="Brambilla E."/>
            <person name="Klenk H.-P."/>
            <person name="Eisen J.A."/>
        </authorList>
    </citation>
    <scope>NUCLEOTIDE SEQUENCE [LARGE SCALE GENOMIC DNA]</scope>
    <source>
        <strain evidence="4">ATCC BAA-1237 / DSM 17374 / SPN1</strain>
    </source>
</reference>
<gene>
    <name evidence="3" type="ordered locus">Spico_0959</name>
</gene>
<dbReference type="HOGENOM" id="CLU_150646_6_0_12"/>
<dbReference type="InterPro" id="IPR038157">
    <property type="entry name" value="FeoA_core_dom"/>
</dbReference>